<evidence type="ECO:0000313" key="8">
    <source>
        <dbReference type="Proteomes" id="UP000252800"/>
    </source>
</evidence>
<evidence type="ECO:0000256" key="4">
    <source>
        <dbReference type="SAM" id="Phobius"/>
    </source>
</evidence>
<dbReference type="RefSeq" id="WP_113784387.1">
    <property type="nucleotide sequence ID" value="NZ_KZ845741.1"/>
</dbReference>
<keyword evidence="4" id="KW-0812">Transmembrane</keyword>
<reference evidence="7 8" key="1">
    <citation type="submission" date="2015-06" db="EMBL/GenBank/DDBJ databases">
        <title>The Genome Sequence of Enterococcus cecorum 170AEA1.</title>
        <authorList>
            <consortium name="The Broad Institute Genomics Platform"/>
            <consortium name="The Broad Institute Genome Sequencing Center for Infectious Disease"/>
            <person name="Earl A.M."/>
            <person name="Van Tyne D."/>
            <person name="Lebreton F."/>
            <person name="Saavedra J.T."/>
            <person name="Gilmore M.S."/>
            <person name="Manson McGuire A."/>
            <person name="Clock S."/>
            <person name="Crupain M."/>
            <person name="Rangan U."/>
            <person name="Young S."/>
            <person name="Abouelleil A."/>
            <person name="Cao P."/>
            <person name="Chapman S.B."/>
            <person name="Griggs A."/>
            <person name="Priest M."/>
            <person name="Shea T."/>
            <person name="Wortman J."/>
            <person name="Nusbaum C."/>
            <person name="Birren B."/>
        </authorList>
    </citation>
    <scope>NUCLEOTIDE SEQUENCE [LARGE SCALE GENOMIC DNA]</scope>
    <source>
        <strain evidence="7 8">170AEA1</strain>
    </source>
</reference>
<evidence type="ECO:0000256" key="2">
    <source>
        <dbReference type="ARBA" id="ARBA00022525"/>
    </source>
</evidence>
<evidence type="ECO:0000259" key="6">
    <source>
        <dbReference type="Pfam" id="PF17802"/>
    </source>
</evidence>
<evidence type="ECO:0000313" key="7">
    <source>
        <dbReference type="EMBL" id="RBR30034.1"/>
    </source>
</evidence>
<feature type="domain" description="Gram-positive pilin subunit D1 N-terminal" evidence="5">
    <location>
        <begin position="90"/>
        <end position="170"/>
    </location>
</feature>
<dbReference type="EMBL" id="LEOY01000006">
    <property type="protein sequence ID" value="RBR30034.1"/>
    <property type="molecule type" value="Genomic_DNA"/>
</dbReference>
<dbReference type="Gene3D" id="2.60.40.10">
    <property type="entry name" value="Immunoglobulins"/>
    <property type="match status" value="2"/>
</dbReference>
<gene>
    <name evidence="7" type="ORF">EB18_01037</name>
</gene>
<dbReference type="Pfam" id="PF16555">
    <property type="entry name" value="GramPos_pilinD1"/>
    <property type="match status" value="1"/>
</dbReference>
<dbReference type="InterPro" id="IPR013783">
    <property type="entry name" value="Ig-like_fold"/>
</dbReference>
<name>A0A366SGD0_9ENTE</name>
<comment type="caution">
    <text evidence="7">The sequence shown here is derived from an EMBL/GenBank/DDBJ whole genome shotgun (WGS) entry which is preliminary data.</text>
</comment>
<proteinExistence type="inferred from homology"/>
<dbReference type="NCBIfam" id="NF033902">
    <property type="entry name" value="iso_D2_wall_anc"/>
    <property type="match status" value="1"/>
</dbReference>
<evidence type="ECO:0000259" key="5">
    <source>
        <dbReference type="Pfam" id="PF16555"/>
    </source>
</evidence>
<feature type="domain" description="SpaA-like prealbumin fold" evidence="6">
    <location>
        <begin position="324"/>
        <end position="439"/>
    </location>
</feature>
<evidence type="ECO:0000256" key="1">
    <source>
        <dbReference type="ARBA" id="ARBA00007257"/>
    </source>
</evidence>
<dbReference type="PANTHER" id="PTHR36108:SF13">
    <property type="entry name" value="COLOSSIN-B-RELATED"/>
    <property type="match status" value="1"/>
</dbReference>
<dbReference type="Gene3D" id="2.60.40.740">
    <property type="match status" value="1"/>
</dbReference>
<dbReference type="InterPro" id="IPR041033">
    <property type="entry name" value="SpaA_PFL_dom_1"/>
</dbReference>
<organism evidence="7 8">
    <name type="scientific">Enterococcus cecorum</name>
    <dbReference type="NCBI Taxonomy" id="44008"/>
    <lineage>
        <taxon>Bacteria</taxon>
        <taxon>Bacillati</taxon>
        <taxon>Bacillota</taxon>
        <taxon>Bacilli</taxon>
        <taxon>Lactobacillales</taxon>
        <taxon>Enterococcaceae</taxon>
        <taxon>Enterococcus</taxon>
    </lineage>
</organism>
<dbReference type="NCBIfam" id="TIGR04226">
    <property type="entry name" value="RrgB_K2N_iso_D2"/>
    <property type="match status" value="1"/>
</dbReference>
<keyword evidence="2" id="KW-0964">Secreted</keyword>
<keyword evidence="3" id="KW-0732">Signal</keyword>
<evidence type="ECO:0000256" key="3">
    <source>
        <dbReference type="ARBA" id="ARBA00022729"/>
    </source>
</evidence>
<dbReference type="Pfam" id="PF17802">
    <property type="entry name" value="SpaA"/>
    <property type="match status" value="1"/>
</dbReference>
<sequence length="479" mass="51528">MKKLKLTTIFLIIVGFILSMAGLQKGYAAETPADSDTFDIVLTKMELDDLNGWPKGVGKDDYTGAKLDLQSYFGTTKTLDGVYFEVHEDTAQGKIVQEGLTANGGQITFKGLTKGTYVIVENKAKSKVDAAEQLADSAAVPMTITLPVYKAEGGWFTTGANAVHVYPKNTADKPTINKVVNENDKHDTVAYGDTKTFKITSTMPDGIADYKVLTYSDQFSKGLSYQGNLTVLKNGESIPAENYDLTAPSDGTKAAKIIVAFKEDYIKTLEAGDKITITYQASINEDAVMGTANPNDAKVTYGHNPDFTKDNEVEDNPELHTGGAKFVKQDRTTQEKLKGAEFVVQNSANKYLKQTVTNGLITATSWVDTKEEATKFTSNAKGTFEVTGLAYGSANQTAAEASSTYKLVEVTAPTGYALLQEPIEFTVNASSYQDTNTITVNNSKVTIPQTGGIGSVIVIGLGLLAISFGLVTKLKTVEK</sequence>
<comment type="similarity">
    <text evidence="1">Belongs to the serine-aspartate repeat-containing protein (SDr) family.</text>
</comment>
<accession>A0A366SGD0</accession>
<dbReference type="InterPro" id="IPR026466">
    <property type="entry name" value="Fim_isopep_form_D2_dom"/>
</dbReference>
<dbReference type="AlphaFoldDB" id="A0A366SGD0"/>
<keyword evidence="4" id="KW-0472">Membrane</keyword>
<dbReference type="Proteomes" id="UP000252800">
    <property type="component" value="Unassembled WGS sequence"/>
</dbReference>
<keyword evidence="4" id="KW-1133">Transmembrane helix</keyword>
<feature type="transmembrane region" description="Helical" evidence="4">
    <location>
        <begin position="451"/>
        <end position="471"/>
    </location>
</feature>
<protein>
    <submittedName>
        <fullName evidence="7">Uncharacterized protein</fullName>
    </submittedName>
</protein>
<dbReference type="InterPro" id="IPR048052">
    <property type="entry name" value="FM1-like"/>
</dbReference>
<dbReference type="PANTHER" id="PTHR36108">
    <property type="entry name" value="COLOSSIN-B-RELATED"/>
    <property type="match status" value="1"/>
</dbReference>
<dbReference type="InterPro" id="IPR032364">
    <property type="entry name" value="GramPos_pilinD1_N"/>
</dbReference>